<dbReference type="Proteomes" id="UP000249364">
    <property type="component" value="Unassembled WGS sequence"/>
</dbReference>
<dbReference type="AlphaFoldDB" id="A0A2W7R6M2"/>
<evidence type="ECO:0000313" key="4">
    <source>
        <dbReference type="Proteomes" id="UP000249364"/>
    </source>
</evidence>
<evidence type="ECO:0000259" key="2">
    <source>
        <dbReference type="Pfam" id="PF04575"/>
    </source>
</evidence>
<evidence type="ECO:0000313" key="3">
    <source>
        <dbReference type="EMBL" id="PZX46305.1"/>
    </source>
</evidence>
<proteinExistence type="predicted"/>
<name>A0A2W7R6M2_9RHOB</name>
<feature type="domain" description="Surface lipoprotein assembly modifier C-terminal" evidence="2">
    <location>
        <begin position="244"/>
        <end position="454"/>
    </location>
</feature>
<organism evidence="3 4">
    <name type="scientific">Roseinatronobacter thiooxidans</name>
    <dbReference type="NCBI Taxonomy" id="121821"/>
    <lineage>
        <taxon>Bacteria</taxon>
        <taxon>Pseudomonadati</taxon>
        <taxon>Pseudomonadota</taxon>
        <taxon>Alphaproteobacteria</taxon>
        <taxon>Rhodobacterales</taxon>
        <taxon>Paracoccaceae</taxon>
        <taxon>Roseinatronobacter</taxon>
    </lineage>
</organism>
<dbReference type="OrthoDB" id="7684399at2"/>
<comment type="caution">
    <text evidence="3">The sequence shown here is derived from an EMBL/GenBank/DDBJ whole genome shotgun (WGS) entry which is preliminary data.</text>
</comment>
<dbReference type="STRING" id="121821.GCA_001870675_01806"/>
<gene>
    <name evidence="3" type="ORF">LY56_01278</name>
</gene>
<keyword evidence="4" id="KW-1185">Reference proteome</keyword>
<feature type="chain" id="PRO_5016122218" evidence="1">
    <location>
        <begin position="23"/>
        <end position="454"/>
    </location>
</feature>
<dbReference type="InterPro" id="IPR007655">
    <property type="entry name" value="Slam_C"/>
</dbReference>
<dbReference type="EMBL" id="QKZQ01000004">
    <property type="protein sequence ID" value="PZX46305.1"/>
    <property type="molecule type" value="Genomic_DNA"/>
</dbReference>
<dbReference type="Pfam" id="PF04575">
    <property type="entry name" value="SlipAM"/>
    <property type="match status" value="1"/>
</dbReference>
<dbReference type="SUPFAM" id="SSF48452">
    <property type="entry name" value="TPR-like"/>
    <property type="match status" value="1"/>
</dbReference>
<accession>A0A2W7R6M2</accession>
<reference evidence="3 4" key="1">
    <citation type="submission" date="2018-06" db="EMBL/GenBank/DDBJ databases">
        <title>Genomic Encyclopedia of Archaeal and Bacterial Type Strains, Phase II (KMG-II): from individual species to whole genera.</title>
        <authorList>
            <person name="Goeker M."/>
        </authorList>
    </citation>
    <scope>NUCLEOTIDE SEQUENCE [LARGE SCALE GENOMIC DNA]</scope>
    <source>
        <strain evidence="3 4">DSM 13087</strain>
    </source>
</reference>
<dbReference type="InterPro" id="IPR011990">
    <property type="entry name" value="TPR-like_helical_dom_sf"/>
</dbReference>
<dbReference type="Gene3D" id="1.25.40.10">
    <property type="entry name" value="Tetratricopeptide repeat domain"/>
    <property type="match status" value="1"/>
</dbReference>
<sequence>MRLIAVCLCMALSLFGASHGNAASDTQELSRAQALLLGRSFLAEGRAAPAEAIAAALLRAAPQDGEAQVLMAAALQAQGQYTQARAFARAGHRMGESDQTRFEGAMLAGRSDLQRKAYGRAQFWLRRAAQVAPDDGARELAARNFQQVRRINPLDIAFNLGLRQSSNINNGTSTDVITLLGLPFRVSGDSRALSGLEFSTDLALRYRLDQAARHETSLTLGLATRSYRLSSSARAQAPEARAGDYAFQRFELGLMHVRAPSEGQSRYEIGAAFGRSWYAGRPLGDHVRLTVAQTRVLRPSTVLKLSATGQHQWRRDASRRNATRTGVAAELRHALAGGDRLVVHLGAEHTQAQSIHIRNTATRAGLGYALAQPVLGMRLDTALDLEERRFPAGAFQPDGRRDQTATLGLSAMFETVDYMGFAPVLRLELSNTESNIEIHKRNEANISVQIRSRF</sequence>
<evidence type="ECO:0000256" key="1">
    <source>
        <dbReference type="SAM" id="SignalP"/>
    </source>
</evidence>
<protein>
    <submittedName>
        <fullName evidence="3">Uncharacterized protein DUF560</fullName>
    </submittedName>
</protein>
<keyword evidence="1" id="KW-0732">Signal</keyword>
<feature type="signal peptide" evidence="1">
    <location>
        <begin position="1"/>
        <end position="22"/>
    </location>
</feature>